<name>A0AA88HP34_ARTSF</name>
<evidence type="ECO:0000313" key="2">
    <source>
        <dbReference type="EMBL" id="KAK2712503.1"/>
    </source>
</evidence>
<keyword evidence="3" id="KW-1185">Reference proteome</keyword>
<dbReference type="AlphaFoldDB" id="A0AA88HP34"/>
<feature type="region of interest" description="Disordered" evidence="1">
    <location>
        <begin position="1"/>
        <end position="104"/>
    </location>
</feature>
<evidence type="ECO:0000313" key="3">
    <source>
        <dbReference type="Proteomes" id="UP001187531"/>
    </source>
</evidence>
<dbReference type="Proteomes" id="UP001187531">
    <property type="component" value="Unassembled WGS sequence"/>
</dbReference>
<comment type="caution">
    <text evidence="2">The sequence shown here is derived from an EMBL/GenBank/DDBJ whole genome shotgun (WGS) entry which is preliminary data.</text>
</comment>
<proteinExistence type="predicted"/>
<feature type="compositionally biased region" description="Polar residues" evidence="1">
    <location>
        <begin position="1"/>
        <end position="13"/>
    </location>
</feature>
<organism evidence="2 3">
    <name type="scientific">Artemia franciscana</name>
    <name type="common">Brine shrimp</name>
    <name type="synonym">Artemia sanfranciscana</name>
    <dbReference type="NCBI Taxonomy" id="6661"/>
    <lineage>
        <taxon>Eukaryota</taxon>
        <taxon>Metazoa</taxon>
        <taxon>Ecdysozoa</taxon>
        <taxon>Arthropoda</taxon>
        <taxon>Crustacea</taxon>
        <taxon>Branchiopoda</taxon>
        <taxon>Anostraca</taxon>
        <taxon>Artemiidae</taxon>
        <taxon>Artemia</taxon>
    </lineage>
</organism>
<feature type="compositionally biased region" description="Polar residues" evidence="1">
    <location>
        <begin position="67"/>
        <end position="93"/>
    </location>
</feature>
<accession>A0AA88HP34</accession>
<evidence type="ECO:0000256" key="1">
    <source>
        <dbReference type="SAM" id="MobiDB-lite"/>
    </source>
</evidence>
<gene>
    <name evidence="2" type="ORF">QYM36_011257</name>
</gene>
<reference evidence="2" key="1">
    <citation type="submission" date="2023-07" db="EMBL/GenBank/DDBJ databases">
        <title>Chromosome-level genome assembly of Artemia franciscana.</title>
        <authorList>
            <person name="Jo E."/>
        </authorList>
    </citation>
    <scope>NUCLEOTIDE SEQUENCE</scope>
    <source>
        <tissue evidence="2">Whole body</tissue>
    </source>
</reference>
<sequence length="104" mass="11238">MSTKPQFEATSPEPSIPGDQSHISPQAQIGIVHPHSIPSSPTNFPTPPRAITTPAERFATPLADTATAESPSRSPSHLTQRPRQLLRSTTRSGRITKPPTRLNL</sequence>
<protein>
    <submittedName>
        <fullName evidence="2">Uncharacterized protein</fullName>
    </submittedName>
</protein>
<dbReference type="EMBL" id="JAVRJZ010000015">
    <property type="protein sequence ID" value="KAK2712503.1"/>
    <property type="molecule type" value="Genomic_DNA"/>
</dbReference>